<dbReference type="Gene3D" id="1.10.3680.10">
    <property type="entry name" value="TerB-like"/>
    <property type="match status" value="1"/>
</dbReference>
<keyword evidence="2" id="KW-1185">Reference proteome</keyword>
<proteinExistence type="predicted"/>
<comment type="caution">
    <text evidence="1">The sequence shown here is derived from an EMBL/GenBank/DDBJ whole genome shotgun (WGS) entry which is preliminary data.</text>
</comment>
<evidence type="ECO:0000313" key="1">
    <source>
        <dbReference type="EMBL" id="EZH72014.1"/>
    </source>
</evidence>
<organism evidence="1 2">
    <name type="scientific">Aquimarina atlantica</name>
    <dbReference type="NCBI Taxonomy" id="1317122"/>
    <lineage>
        <taxon>Bacteria</taxon>
        <taxon>Pseudomonadati</taxon>
        <taxon>Bacteroidota</taxon>
        <taxon>Flavobacteriia</taxon>
        <taxon>Flavobacteriales</taxon>
        <taxon>Flavobacteriaceae</taxon>
        <taxon>Aquimarina</taxon>
    </lineage>
</organism>
<dbReference type="RefSeq" id="WP_034246341.1">
    <property type="nucleotide sequence ID" value="NZ_AQRA01000010.1"/>
</dbReference>
<dbReference type="STRING" id="1317122.ATO12_05200"/>
<dbReference type="EMBL" id="AQRA01000010">
    <property type="protein sequence ID" value="EZH72014.1"/>
    <property type="molecule type" value="Genomic_DNA"/>
</dbReference>
<evidence type="ECO:0000313" key="2">
    <source>
        <dbReference type="Proteomes" id="UP000023541"/>
    </source>
</evidence>
<dbReference type="AlphaFoldDB" id="A0A023BPZ7"/>
<dbReference type="CDD" id="cd07177">
    <property type="entry name" value="terB_like"/>
    <property type="match status" value="1"/>
</dbReference>
<dbReference type="Proteomes" id="UP000023541">
    <property type="component" value="Unassembled WGS sequence"/>
</dbReference>
<name>A0A023BPZ7_9FLAO</name>
<dbReference type="eggNOG" id="COG4103">
    <property type="taxonomic scope" value="Bacteria"/>
</dbReference>
<dbReference type="OrthoDB" id="981083at2"/>
<accession>A0A023BPZ7</accession>
<reference evidence="1 2" key="1">
    <citation type="submission" date="2014-04" db="EMBL/GenBank/DDBJ databases">
        <title>Aquimarina sp. 22II-S11-z7 Genome Sequencing.</title>
        <authorList>
            <person name="Lai Q."/>
        </authorList>
    </citation>
    <scope>NUCLEOTIDE SEQUENCE [LARGE SCALE GENOMIC DNA]</scope>
    <source>
        <strain evidence="1 2">22II-S11-z7</strain>
    </source>
</reference>
<gene>
    <name evidence="1" type="ORF">ATO12_05200</name>
</gene>
<dbReference type="InterPro" id="IPR029024">
    <property type="entry name" value="TerB-like"/>
</dbReference>
<sequence length="143" mass="16423">MSISDLFDSGFQKRNQDHFAAIVKIAMSDGVITDEEKAFLDRLARRLDISDNDYKEILKDYSTHPINPPTSYERRLERLYDLARMVYADHVKGEGQVVLLEKLSIGLGFNPENAKYIVDKALNLVHQGVDSDTFEEEVKNMNR</sequence>
<protein>
    <submittedName>
        <fullName evidence="1">Fructose 1,6-bisphosphatase</fullName>
    </submittedName>
</protein>
<dbReference type="SUPFAM" id="SSF158682">
    <property type="entry name" value="TerB-like"/>
    <property type="match status" value="1"/>
</dbReference>